<dbReference type="GO" id="GO:0043565">
    <property type="term" value="F:sequence-specific DNA binding"/>
    <property type="evidence" value="ECO:0007669"/>
    <property type="project" value="UniProtKB-ARBA"/>
</dbReference>
<dbReference type="GO" id="GO:0006355">
    <property type="term" value="P:regulation of DNA-templated transcription"/>
    <property type="evidence" value="ECO:0007669"/>
    <property type="project" value="InterPro"/>
</dbReference>
<accession>A0A1C0U6Q4</accession>
<dbReference type="InterPro" id="IPR005569">
    <property type="entry name" value="Arc_DNA-bd_dom"/>
</dbReference>
<dbReference type="EMBL" id="LOMY01000036">
    <property type="protein sequence ID" value="OCQ53556.1"/>
    <property type="molecule type" value="Genomic_DNA"/>
</dbReference>
<organism evidence="2 3">
    <name type="scientific">Photorhabdus australis subsp. thailandensis</name>
    <dbReference type="NCBI Taxonomy" id="2805096"/>
    <lineage>
        <taxon>Bacteria</taxon>
        <taxon>Pseudomonadati</taxon>
        <taxon>Pseudomonadota</taxon>
        <taxon>Gammaproteobacteria</taxon>
        <taxon>Enterobacterales</taxon>
        <taxon>Morganellaceae</taxon>
        <taxon>Photorhabdus</taxon>
    </lineage>
</organism>
<dbReference type="Proteomes" id="UP000093476">
    <property type="component" value="Unassembled WGS sequence"/>
</dbReference>
<dbReference type="Gene3D" id="1.10.1220.10">
    <property type="entry name" value="Met repressor-like"/>
    <property type="match status" value="1"/>
</dbReference>
<dbReference type="AlphaFoldDB" id="A0A1C0U6Q4"/>
<protein>
    <submittedName>
        <fullName evidence="2">Arc-like DNA binding domain protein</fullName>
    </submittedName>
</protein>
<proteinExistence type="predicted"/>
<keyword evidence="3" id="KW-1185">Reference proteome</keyword>
<evidence type="ECO:0000313" key="3">
    <source>
        <dbReference type="Proteomes" id="UP000093476"/>
    </source>
</evidence>
<dbReference type="RefSeq" id="WP_040149557.1">
    <property type="nucleotide sequence ID" value="NZ_CAWMQZ010000036.1"/>
</dbReference>
<comment type="caution">
    <text evidence="2">The sequence shown here is derived from an EMBL/GenBank/DDBJ whole genome shotgun (WGS) entry which is preliminary data.</text>
</comment>
<sequence>MHATIIMYLFVSEEGMKKEAQAKAYPLRLPQDVRDWYQGQAKLSGRSFNSEVAKVLTERMNRSIGRVKNT</sequence>
<gene>
    <name evidence="2" type="ORF">Ppb6_01182</name>
</gene>
<evidence type="ECO:0000259" key="1">
    <source>
        <dbReference type="Pfam" id="PF03869"/>
    </source>
</evidence>
<dbReference type="STRING" id="286156.Ppb6_01182"/>
<evidence type="ECO:0000313" key="2">
    <source>
        <dbReference type="EMBL" id="OCQ53556.1"/>
    </source>
</evidence>
<dbReference type="InterPro" id="IPR013321">
    <property type="entry name" value="Arc_rbn_hlx_hlx"/>
</dbReference>
<dbReference type="Pfam" id="PF03869">
    <property type="entry name" value="Arc"/>
    <property type="match status" value="1"/>
</dbReference>
<name>A0A1C0U6Q4_9GAMM</name>
<dbReference type="InterPro" id="IPR010985">
    <property type="entry name" value="Ribbon_hlx_hlx"/>
</dbReference>
<feature type="domain" description="Arc-like DNA binding" evidence="1">
    <location>
        <begin position="25"/>
        <end position="60"/>
    </location>
</feature>
<reference evidence="2 3" key="1">
    <citation type="submission" date="2015-12" db="EMBL/GenBank/DDBJ databases">
        <title>Genome comparisons provide insights into the role of secondary metabolites in the pathogenic phase of the Photorhabdus life cycle.</title>
        <authorList>
            <person name="Tobias N.J."/>
            <person name="Mishra B."/>
            <person name="Gupta D.K."/>
            <person name="Thines M."/>
            <person name="Stinear T.P."/>
            <person name="Bode H.B."/>
        </authorList>
    </citation>
    <scope>NUCLEOTIDE SEQUENCE [LARGE SCALE GENOMIC DNA]</scope>
    <source>
        <strain evidence="2 3">PB68.1</strain>
    </source>
</reference>
<dbReference type="SUPFAM" id="SSF47598">
    <property type="entry name" value="Ribbon-helix-helix"/>
    <property type="match status" value="1"/>
</dbReference>